<dbReference type="Proteomes" id="UP001232973">
    <property type="component" value="Unassembled WGS sequence"/>
</dbReference>
<evidence type="ECO:0000313" key="2">
    <source>
        <dbReference type="Proteomes" id="UP001232973"/>
    </source>
</evidence>
<organism evidence="1 2">
    <name type="scientific">Alicyclobacillus cycloheptanicus</name>
    <dbReference type="NCBI Taxonomy" id="1457"/>
    <lineage>
        <taxon>Bacteria</taxon>
        <taxon>Bacillati</taxon>
        <taxon>Bacillota</taxon>
        <taxon>Bacilli</taxon>
        <taxon>Bacillales</taxon>
        <taxon>Alicyclobacillaceae</taxon>
        <taxon>Alicyclobacillus</taxon>
    </lineage>
</organism>
<gene>
    <name evidence="1" type="ORF">J2S03_003147</name>
</gene>
<evidence type="ECO:0000313" key="1">
    <source>
        <dbReference type="EMBL" id="MDQ0191278.1"/>
    </source>
</evidence>
<accession>A0ABT9XLW0</accession>
<dbReference type="RefSeq" id="WP_274455120.1">
    <property type="nucleotide sequence ID" value="NZ_CP067097.1"/>
</dbReference>
<keyword evidence="2" id="KW-1185">Reference proteome</keyword>
<name>A0ABT9XLW0_9BACL</name>
<reference evidence="1 2" key="1">
    <citation type="submission" date="2023-07" db="EMBL/GenBank/DDBJ databases">
        <title>Genomic Encyclopedia of Type Strains, Phase IV (KMG-IV): sequencing the most valuable type-strain genomes for metagenomic binning, comparative biology and taxonomic classification.</title>
        <authorList>
            <person name="Goeker M."/>
        </authorList>
    </citation>
    <scope>NUCLEOTIDE SEQUENCE [LARGE SCALE GENOMIC DNA]</scope>
    <source>
        <strain evidence="1 2">DSM 4006</strain>
    </source>
</reference>
<sequence length="124" mass="14193">MRTRYGLYCPCPGSPWPTYTLYRITTQAGLDEFGKIVSSAKGDAIACFIPEVVFHRVVDENALDGTDVEICFASDDPDDREKSNYIEDLLEIELDRGVDVGDPSDWYFYMEGSEVFLEISRWWT</sequence>
<comment type="caution">
    <text evidence="1">The sequence shown here is derived from an EMBL/GenBank/DDBJ whole genome shotgun (WGS) entry which is preliminary data.</text>
</comment>
<dbReference type="EMBL" id="JAUSTP010000036">
    <property type="protein sequence ID" value="MDQ0191278.1"/>
    <property type="molecule type" value="Genomic_DNA"/>
</dbReference>
<proteinExistence type="predicted"/>
<protein>
    <submittedName>
        <fullName evidence="1">Uncharacterized protein</fullName>
    </submittedName>
</protein>